<dbReference type="GO" id="GO:0004540">
    <property type="term" value="F:RNA nuclease activity"/>
    <property type="evidence" value="ECO:0007669"/>
    <property type="project" value="InterPro"/>
</dbReference>
<dbReference type="GO" id="GO:0016787">
    <property type="term" value="F:hydrolase activity"/>
    <property type="evidence" value="ECO:0007669"/>
    <property type="project" value="UniProtKB-KW"/>
</dbReference>
<dbReference type="Gene3D" id="1.20.120.580">
    <property type="entry name" value="bsu32300-like"/>
    <property type="match status" value="1"/>
</dbReference>
<dbReference type="GO" id="GO:0110001">
    <property type="term" value="C:toxin-antitoxin complex"/>
    <property type="evidence" value="ECO:0007669"/>
    <property type="project" value="InterPro"/>
</dbReference>
<organism evidence="5 6">
    <name type="scientific">Paenibacillus nuruki</name>
    <dbReference type="NCBI Taxonomy" id="1886670"/>
    <lineage>
        <taxon>Bacteria</taxon>
        <taxon>Bacillati</taxon>
        <taxon>Bacillota</taxon>
        <taxon>Bacilli</taxon>
        <taxon>Bacillales</taxon>
        <taxon>Paenibacillaceae</taxon>
        <taxon>Paenibacillus</taxon>
    </lineage>
</organism>
<evidence type="ECO:0000256" key="4">
    <source>
        <dbReference type="ARBA" id="ARBA00024207"/>
    </source>
</evidence>
<evidence type="ECO:0000256" key="2">
    <source>
        <dbReference type="ARBA" id="ARBA00022722"/>
    </source>
</evidence>
<name>A0A1E3L5F8_9BACL</name>
<accession>A0A1E3L5F8</accession>
<dbReference type="InterPro" id="IPR052379">
    <property type="entry name" value="Type_VII_TA_RNase"/>
</dbReference>
<protein>
    <recommendedName>
        <fullName evidence="7">DUF86 domain-containing protein</fullName>
    </recommendedName>
</protein>
<dbReference type="InterPro" id="IPR037038">
    <property type="entry name" value="HepT-like_sf"/>
</dbReference>
<keyword evidence="6" id="KW-1185">Reference proteome</keyword>
<sequence length="133" mass="15125">MNQDILLNKTATIRRCVARIHEEYAGDEDNLFNYTKQDSIILNLQRACEACLDLAIHIISERNLGVPQSSRDAFDLLFRNGLLSKELNQSIKAMVGFRNIAIHDYQGVQVEIIQGIIEEQLDDFEQFITAISA</sequence>
<dbReference type="SUPFAM" id="SSF81593">
    <property type="entry name" value="Nucleotidyltransferase substrate binding subunit/domain"/>
    <property type="match status" value="1"/>
</dbReference>
<keyword evidence="3" id="KW-0378">Hydrolase</keyword>
<keyword evidence="2" id="KW-0540">Nuclease</keyword>
<dbReference type="PANTHER" id="PTHR33397:SF3">
    <property type="entry name" value="MRNA NUCLEASE HEPT"/>
    <property type="match status" value="1"/>
</dbReference>
<dbReference type="PATRIC" id="fig|1886670.3.peg.1523"/>
<dbReference type="NCBIfam" id="NF047751">
    <property type="entry name" value="HepT_toxin"/>
    <property type="match status" value="1"/>
</dbReference>
<dbReference type="STRING" id="1886670.PTI45_01495"/>
<dbReference type="AlphaFoldDB" id="A0A1E3L5F8"/>
<comment type="caution">
    <text evidence="5">The sequence shown here is derived from an EMBL/GenBank/DDBJ whole genome shotgun (WGS) entry which is preliminary data.</text>
</comment>
<dbReference type="Proteomes" id="UP000094578">
    <property type="component" value="Unassembled WGS sequence"/>
</dbReference>
<dbReference type="EMBL" id="MDER01000032">
    <property type="protein sequence ID" value="ODP28986.1"/>
    <property type="molecule type" value="Genomic_DNA"/>
</dbReference>
<dbReference type="InterPro" id="IPR008201">
    <property type="entry name" value="HepT-like"/>
</dbReference>
<keyword evidence="1" id="KW-1277">Toxin-antitoxin system</keyword>
<gene>
    <name evidence="5" type="ORF">PTI45_01495</name>
</gene>
<dbReference type="PANTHER" id="PTHR33397">
    <property type="entry name" value="UPF0331 PROTEIN YUTE"/>
    <property type="match status" value="1"/>
</dbReference>
<proteinExistence type="inferred from homology"/>
<evidence type="ECO:0000313" key="5">
    <source>
        <dbReference type="EMBL" id="ODP28986.1"/>
    </source>
</evidence>
<comment type="similarity">
    <text evidence="4">Belongs to the HepT RNase toxin family.</text>
</comment>
<dbReference type="Pfam" id="PF01934">
    <property type="entry name" value="HepT-like"/>
    <property type="match status" value="1"/>
</dbReference>
<evidence type="ECO:0008006" key="7">
    <source>
        <dbReference type="Google" id="ProtNLM"/>
    </source>
</evidence>
<evidence type="ECO:0000313" key="6">
    <source>
        <dbReference type="Proteomes" id="UP000094578"/>
    </source>
</evidence>
<dbReference type="RefSeq" id="WP_069326935.1">
    <property type="nucleotide sequence ID" value="NZ_MDER01000032.1"/>
</dbReference>
<reference evidence="5 6" key="1">
    <citation type="submission" date="2016-08" db="EMBL/GenBank/DDBJ databases">
        <title>Genome sequencing of Paenibacillus sp. TI45-13ar, isolated from Korean traditional nuruk.</title>
        <authorList>
            <person name="Kim S.-J."/>
        </authorList>
    </citation>
    <scope>NUCLEOTIDE SEQUENCE [LARGE SCALE GENOMIC DNA]</scope>
    <source>
        <strain evidence="5 6">TI45-13ar</strain>
    </source>
</reference>
<evidence type="ECO:0000256" key="1">
    <source>
        <dbReference type="ARBA" id="ARBA00022649"/>
    </source>
</evidence>
<evidence type="ECO:0000256" key="3">
    <source>
        <dbReference type="ARBA" id="ARBA00022801"/>
    </source>
</evidence>